<reference evidence="2 3" key="1">
    <citation type="submission" date="2018-11" db="EMBL/GenBank/DDBJ databases">
        <title>Sequencing the genomes of 1000 actinobacteria strains.</title>
        <authorList>
            <person name="Klenk H.-P."/>
        </authorList>
    </citation>
    <scope>NUCLEOTIDE SEQUENCE [LARGE SCALE GENOMIC DNA]</scope>
    <source>
        <strain evidence="2 3">DSM 43634</strain>
    </source>
</reference>
<feature type="transmembrane region" description="Helical" evidence="1">
    <location>
        <begin position="58"/>
        <end position="78"/>
    </location>
</feature>
<dbReference type="Proteomes" id="UP000271683">
    <property type="component" value="Unassembled WGS sequence"/>
</dbReference>
<keyword evidence="1" id="KW-0812">Transmembrane</keyword>
<feature type="transmembrane region" description="Helical" evidence="1">
    <location>
        <begin position="6"/>
        <end position="28"/>
    </location>
</feature>
<dbReference type="OrthoDB" id="3298882at2"/>
<evidence type="ECO:0000313" key="2">
    <source>
        <dbReference type="EMBL" id="ROP32726.1"/>
    </source>
</evidence>
<evidence type="ECO:0000313" key="3">
    <source>
        <dbReference type="Proteomes" id="UP000271683"/>
    </source>
</evidence>
<dbReference type="RefSeq" id="WP_071806097.1">
    <property type="nucleotide sequence ID" value="NZ_RJKL01000001.1"/>
</dbReference>
<comment type="caution">
    <text evidence="2">The sequence shown here is derived from an EMBL/GenBank/DDBJ whole genome shotgun (WGS) entry which is preliminary data.</text>
</comment>
<dbReference type="AlphaFoldDB" id="A0A3N1GRD8"/>
<name>A0A3N1GRD8_9ACTN</name>
<organism evidence="2 3">
    <name type="scientific">Couchioplanes caeruleus</name>
    <dbReference type="NCBI Taxonomy" id="56438"/>
    <lineage>
        <taxon>Bacteria</taxon>
        <taxon>Bacillati</taxon>
        <taxon>Actinomycetota</taxon>
        <taxon>Actinomycetes</taxon>
        <taxon>Micromonosporales</taxon>
        <taxon>Micromonosporaceae</taxon>
        <taxon>Couchioplanes</taxon>
    </lineage>
</organism>
<accession>A0A3N1GRD8</accession>
<keyword evidence="1" id="KW-0472">Membrane</keyword>
<gene>
    <name evidence="2" type="ORF">EDD30_5673</name>
</gene>
<sequence length="82" mass="8938">MTYHQSSAASVATVMAAATVIMIGYRVGRAHAAWRDLRATKRDVPAKRKIAWSHTRPLLLGTLFALATFFATLFAAAYDAGR</sequence>
<dbReference type="EMBL" id="RJKL01000001">
    <property type="protein sequence ID" value="ROP32726.1"/>
    <property type="molecule type" value="Genomic_DNA"/>
</dbReference>
<proteinExistence type="predicted"/>
<protein>
    <submittedName>
        <fullName evidence="2">Uncharacterized protein</fullName>
    </submittedName>
</protein>
<evidence type="ECO:0000256" key="1">
    <source>
        <dbReference type="SAM" id="Phobius"/>
    </source>
</evidence>
<keyword evidence="1" id="KW-1133">Transmembrane helix</keyword>